<gene>
    <name evidence="2" type="ORF">F2P81_003696</name>
</gene>
<organism evidence="2 3">
    <name type="scientific">Scophthalmus maximus</name>
    <name type="common">Turbot</name>
    <name type="synonym">Psetta maxima</name>
    <dbReference type="NCBI Taxonomy" id="52904"/>
    <lineage>
        <taxon>Eukaryota</taxon>
        <taxon>Metazoa</taxon>
        <taxon>Chordata</taxon>
        <taxon>Craniata</taxon>
        <taxon>Vertebrata</taxon>
        <taxon>Euteleostomi</taxon>
        <taxon>Actinopterygii</taxon>
        <taxon>Neopterygii</taxon>
        <taxon>Teleostei</taxon>
        <taxon>Neoteleostei</taxon>
        <taxon>Acanthomorphata</taxon>
        <taxon>Carangaria</taxon>
        <taxon>Pleuronectiformes</taxon>
        <taxon>Pleuronectoidei</taxon>
        <taxon>Scophthalmidae</taxon>
        <taxon>Scophthalmus</taxon>
    </lineage>
</organism>
<feature type="compositionally biased region" description="Basic residues" evidence="1">
    <location>
        <begin position="146"/>
        <end position="155"/>
    </location>
</feature>
<dbReference type="Proteomes" id="UP000438429">
    <property type="component" value="Unassembled WGS sequence"/>
</dbReference>
<dbReference type="InterPro" id="IPR026719">
    <property type="entry name" value="ERICH1"/>
</dbReference>
<dbReference type="EMBL" id="VEVO01000003">
    <property type="protein sequence ID" value="KAF0044538.1"/>
    <property type="molecule type" value="Genomic_DNA"/>
</dbReference>
<feature type="compositionally biased region" description="Acidic residues" evidence="1">
    <location>
        <begin position="220"/>
        <end position="231"/>
    </location>
</feature>
<feature type="region of interest" description="Disordered" evidence="1">
    <location>
        <begin position="218"/>
        <end position="237"/>
    </location>
</feature>
<dbReference type="PANTHER" id="PTHR22444:SF1">
    <property type="entry name" value="GLUTAMATE-RICH PROTEIN 1"/>
    <property type="match status" value="1"/>
</dbReference>
<evidence type="ECO:0000313" key="3">
    <source>
        <dbReference type="Proteomes" id="UP000438429"/>
    </source>
</evidence>
<evidence type="ECO:0000313" key="2">
    <source>
        <dbReference type="EMBL" id="KAF0044538.1"/>
    </source>
</evidence>
<dbReference type="PANTHER" id="PTHR22444">
    <property type="entry name" value="GLUTAMATE-RICH PROTEIN 1"/>
    <property type="match status" value="1"/>
</dbReference>
<feature type="region of interest" description="Disordered" evidence="1">
    <location>
        <begin position="124"/>
        <end position="197"/>
    </location>
</feature>
<comment type="caution">
    <text evidence="2">The sequence shown here is derived from an EMBL/GenBank/DDBJ whole genome shotgun (WGS) entry which is preliminary data.</text>
</comment>
<feature type="region of interest" description="Disordered" evidence="1">
    <location>
        <begin position="1"/>
        <end position="25"/>
    </location>
</feature>
<feature type="region of interest" description="Disordered" evidence="1">
    <location>
        <begin position="41"/>
        <end position="106"/>
    </location>
</feature>
<feature type="compositionally biased region" description="Polar residues" evidence="1">
    <location>
        <begin position="84"/>
        <end position="93"/>
    </location>
</feature>
<evidence type="ECO:0008006" key="4">
    <source>
        <dbReference type="Google" id="ProtNLM"/>
    </source>
</evidence>
<reference evidence="2 3" key="1">
    <citation type="submission" date="2019-06" db="EMBL/GenBank/DDBJ databases">
        <title>Draft genomes of female and male turbot (Scophthalmus maximus).</title>
        <authorList>
            <person name="Xu H."/>
            <person name="Xu X.-W."/>
            <person name="Shao C."/>
            <person name="Chen S."/>
        </authorList>
    </citation>
    <scope>NUCLEOTIDE SEQUENCE [LARGE SCALE GENOMIC DNA]</scope>
    <source>
        <strain evidence="2">Ysfricsl-2016a</strain>
        <tissue evidence="2">Blood</tissue>
    </source>
</reference>
<dbReference type="AlphaFoldDB" id="A0A6A4TJ72"/>
<protein>
    <recommendedName>
        <fullName evidence="4">Glutamate-rich protein 1</fullName>
    </recommendedName>
</protein>
<evidence type="ECO:0000256" key="1">
    <source>
        <dbReference type="SAM" id="MobiDB-lite"/>
    </source>
</evidence>
<name>A0A6A4TJ72_SCOMX</name>
<accession>A0A6A4TJ72</accession>
<proteinExistence type="predicted"/>
<feature type="compositionally biased region" description="Basic residues" evidence="1">
    <location>
        <begin position="185"/>
        <end position="197"/>
    </location>
</feature>
<sequence length="418" mass="45966">MAPTWPQDRYRLQHKAPTSEKETSPTRIVEALAKKTYVKRKATQNDTAAGDAAPTQSAANPRARMYTVLPPPADYEKHSEGSVPLSQQESVNSAEDPAGPPKVEMHMKSVTETNHDLTILLSAEDSVHESNEELDQDKEVREEQKRKRKRRKRKPTLHEASGRDGASAGESRTVAVAEGGEHMSRNKKRKLKKKRHKEKLLSMGVVPRAAALVFTYQKDGEEEEEEEEEEDNERRAAEVSDFLRTTLEIYLSESKLHGDQLSLLSGTVDDLLSRISGGCAALSPVLKQLYSLKASVQQKEADKLEEALKELRGGSSMSAADPLIAGETQAYHNVSVMPPAERTMPGMAVLLGALGIGVCGYSSRQLALYHRPSTRVLQWVGSHTDASMVGKNPLLDGTRRANACQEIPPPSFVGAKFP</sequence>
<feature type="compositionally biased region" description="Basic and acidic residues" evidence="1">
    <location>
        <begin position="125"/>
        <end position="145"/>
    </location>
</feature>